<reference evidence="5 6" key="1">
    <citation type="journal article" date="2018" name="Sci. Rep.">
        <title>Raphidocelis subcapitata (=Pseudokirchneriella subcapitata) provides an insight into genome evolution and environmental adaptations in the Sphaeropleales.</title>
        <authorList>
            <person name="Suzuki S."/>
            <person name="Yamaguchi H."/>
            <person name="Nakajima N."/>
            <person name="Kawachi M."/>
        </authorList>
    </citation>
    <scope>NUCLEOTIDE SEQUENCE [LARGE SCALE GENOMIC DNA]</scope>
    <source>
        <strain evidence="5 6">NIES-35</strain>
    </source>
</reference>
<dbReference type="InterPro" id="IPR036282">
    <property type="entry name" value="Glutathione-S-Trfase_C_sf"/>
</dbReference>
<dbReference type="FunCoup" id="A0A2V0NPW3">
    <property type="interactions" value="325"/>
</dbReference>
<evidence type="ECO:0000256" key="1">
    <source>
        <dbReference type="PIRSR" id="PIRSR015753-1"/>
    </source>
</evidence>
<dbReference type="EMBL" id="BDRX01000012">
    <property type="protein sequence ID" value="GBF89678.1"/>
    <property type="molecule type" value="Genomic_DNA"/>
</dbReference>
<dbReference type="AlphaFoldDB" id="A0A2V0NPW3"/>
<feature type="site" description="Lowers pKa of active site Cys" evidence="3">
    <location>
        <position position="267"/>
    </location>
</feature>
<evidence type="ECO:0000313" key="5">
    <source>
        <dbReference type="EMBL" id="GBF89678.1"/>
    </source>
</evidence>
<dbReference type="GO" id="GO:0005737">
    <property type="term" value="C:cytoplasm"/>
    <property type="evidence" value="ECO:0007669"/>
    <property type="project" value="TreeGrafter"/>
</dbReference>
<name>A0A2V0NPW3_9CHLO</name>
<feature type="binding site" evidence="2">
    <location>
        <begin position="143"/>
        <end position="146"/>
    </location>
    <ligand>
        <name>glutathione</name>
        <dbReference type="ChEBI" id="CHEBI:57925"/>
    </ligand>
</feature>
<dbReference type="InterPro" id="IPR004045">
    <property type="entry name" value="Glutathione_S-Trfase_N"/>
</dbReference>
<dbReference type="Pfam" id="PF13409">
    <property type="entry name" value="GST_N_2"/>
    <property type="match status" value="1"/>
</dbReference>
<dbReference type="Gene3D" id="1.20.1050.10">
    <property type="match status" value="1"/>
</dbReference>
<dbReference type="OrthoDB" id="2309723at2759"/>
<feature type="active site" description="Proton donor/acceptor" evidence="1">
    <location>
        <position position="209"/>
    </location>
</feature>
<dbReference type="SUPFAM" id="SSF52833">
    <property type="entry name" value="Thioredoxin-like"/>
    <property type="match status" value="1"/>
</dbReference>
<dbReference type="CDD" id="cd03190">
    <property type="entry name" value="GST_C_Omega_like"/>
    <property type="match status" value="1"/>
</dbReference>
<dbReference type="Gene3D" id="3.40.30.10">
    <property type="entry name" value="Glutaredoxin"/>
    <property type="match status" value="1"/>
</dbReference>
<dbReference type="FunFam" id="3.40.30.10:FF:000499">
    <property type="entry name" value="Glutathione S-transferase"/>
    <property type="match status" value="1"/>
</dbReference>
<dbReference type="PANTHER" id="PTHR32419">
    <property type="entry name" value="GLUTATHIONYL-HYDROQUINONE REDUCTASE"/>
    <property type="match status" value="1"/>
</dbReference>
<feature type="domain" description="GST C-terminal" evidence="4">
    <location>
        <begin position="186"/>
        <end position="312"/>
    </location>
</feature>
<dbReference type="InParanoid" id="A0A2V0NPW3"/>
<proteinExistence type="predicted"/>
<comment type="caution">
    <text evidence="5">The sequence shown here is derived from an EMBL/GenBank/DDBJ whole genome shotgun (WGS) entry which is preliminary data.</text>
</comment>
<feature type="binding site" evidence="2">
    <location>
        <position position="95"/>
    </location>
    <ligand>
        <name>glutathione</name>
        <dbReference type="ChEBI" id="CHEBI:57925"/>
    </ligand>
</feature>
<dbReference type="PANTHER" id="PTHR32419:SF6">
    <property type="entry name" value="GLUTATHIONE S-TRANSFERASE OMEGA-LIKE 1-RELATED"/>
    <property type="match status" value="1"/>
</dbReference>
<dbReference type="InterPro" id="IPR010987">
    <property type="entry name" value="Glutathione-S-Trfase_C-like"/>
</dbReference>
<gene>
    <name evidence="5" type="ORF">Rsub_02848</name>
</gene>
<feature type="binding site" evidence="2">
    <location>
        <begin position="161"/>
        <end position="162"/>
    </location>
    <ligand>
        <name>glutathione</name>
        <dbReference type="ChEBI" id="CHEBI:57925"/>
    </ligand>
</feature>
<dbReference type="InterPro" id="IPR040079">
    <property type="entry name" value="Glutathione_S-Trfase"/>
</dbReference>
<dbReference type="SFLD" id="SFLDG01206">
    <property type="entry name" value="Xi.1"/>
    <property type="match status" value="1"/>
</dbReference>
<evidence type="ECO:0000256" key="2">
    <source>
        <dbReference type="PIRSR" id="PIRSR015753-2"/>
    </source>
</evidence>
<dbReference type="InterPro" id="IPR036249">
    <property type="entry name" value="Thioredoxin-like_sf"/>
</dbReference>
<dbReference type="PROSITE" id="PS50405">
    <property type="entry name" value="GST_CTER"/>
    <property type="match status" value="1"/>
</dbReference>
<dbReference type="Pfam" id="PF13410">
    <property type="entry name" value="GST_C_2"/>
    <property type="match status" value="1"/>
</dbReference>
<dbReference type="SUPFAM" id="SSF47616">
    <property type="entry name" value="GST C-terminal domain-like"/>
    <property type="match status" value="1"/>
</dbReference>
<protein>
    <submittedName>
        <fullName evidence="5">Glutathionyl-hydroquinone reductase-like</fullName>
    </submittedName>
</protein>
<evidence type="ECO:0000313" key="6">
    <source>
        <dbReference type="Proteomes" id="UP000247498"/>
    </source>
</evidence>
<evidence type="ECO:0000259" key="4">
    <source>
        <dbReference type="PROSITE" id="PS50405"/>
    </source>
</evidence>
<dbReference type="SFLD" id="SFLDG01148">
    <property type="entry name" value="Xi_(cytGST)"/>
    <property type="match status" value="1"/>
</dbReference>
<evidence type="ECO:0000256" key="3">
    <source>
        <dbReference type="PIRSR" id="PIRSR015753-3"/>
    </source>
</evidence>
<dbReference type="PIRSF" id="PIRSF015753">
    <property type="entry name" value="GST"/>
    <property type="match status" value="1"/>
</dbReference>
<dbReference type="Proteomes" id="UP000247498">
    <property type="component" value="Unassembled WGS sequence"/>
</dbReference>
<dbReference type="InterPro" id="IPR047047">
    <property type="entry name" value="GST_Omega-like_C"/>
</dbReference>
<dbReference type="STRING" id="307507.A0A2V0NPW3"/>
<keyword evidence="6" id="KW-1185">Reference proteome</keyword>
<feature type="site" description="Lowers pKa of active site Cys" evidence="3">
    <location>
        <position position="312"/>
    </location>
</feature>
<dbReference type="SFLD" id="SFLDS00019">
    <property type="entry name" value="Glutathione_Transferase_(cytos"/>
    <property type="match status" value="1"/>
</dbReference>
<organism evidence="5 6">
    <name type="scientific">Raphidocelis subcapitata</name>
    <dbReference type="NCBI Taxonomy" id="307507"/>
    <lineage>
        <taxon>Eukaryota</taxon>
        <taxon>Viridiplantae</taxon>
        <taxon>Chlorophyta</taxon>
        <taxon>core chlorophytes</taxon>
        <taxon>Chlorophyceae</taxon>
        <taxon>CS clade</taxon>
        <taxon>Sphaeropleales</taxon>
        <taxon>Selenastraceae</taxon>
        <taxon>Raphidocelis</taxon>
    </lineage>
</organism>
<sequence>MATGGGAPRTAVDETSRDGAFVRTAAGFRSSVGDPGFEPAAGRYHLYISYACPWANRCLAVIYLKGLEDAVGVSVVHPTWQRTRPGDAGDAHTGWAFRAPGDPPISSSTGHGSFECDGCVPDPVLGAKFVRDIYEQAGDTTGKYSVPVLYDKQRRTIVNNESSEIMRQLNSAFNAFAKRPDLDLYPPHLRADIDAANEWIYPSINNGVYRCGFAQKQEPYEVAFKELFAALDRCEEVLSRQRYIAGPALTEADVRLYMTLIRFDPVYVVYFKTNARFIRDYPNLRGYVRDVHSAHGGAVGRSINMRHIKVHYFSSHPALNPYAIVPVGGEAWWEEPHDRAARFGGGAA</sequence>
<feature type="active site" description="Nucleophile" evidence="1">
    <location>
        <position position="52"/>
    </location>
</feature>
<dbReference type="GO" id="GO:0004364">
    <property type="term" value="F:glutathione transferase activity"/>
    <property type="evidence" value="ECO:0007669"/>
    <property type="project" value="InterPro"/>
</dbReference>
<accession>A0A2V0NPW3</accession>
<dbReference type="InterPro" id="IPR016639">
    <property type="entry name" value="GST_Omega/GSH"/>
</dbReference>